<feature type="region of interest" description="Disordered" evidence="1">
    <location>
        <begin position="35"/>
        <end position="57"/>
    </location>
</feature>
<dbReference type="Gene3D" id="1.20.910.10">
    <property type="entry name" value="Heme oxygenase-like"/>
    <property type="match status" value="1"/>
</dbReference>
<evidence type="ECO:0000313" key="3">
    <source>
        <dbReference type="EMBL" id="KIK16716.1"/>
    </source>
</evidence>
<feature type="region of interest" description="Disordered" evidence="1">
    <location>
        <begin position="77"/>
        <end position="107"/>
    </location>
</feature>
<protein>
    <recommendedName>
        <fullName evidence="2">Thiaminase-2/PQQC domain-containing protein</fullName>
    </recommendedName>
</protein>
<dbReference type="SUPFAM" id="SSF50370">
    <property type="entry name" value="Ricin B-like lectins"/>
    <property type="match status" value="1"/>
</dbReference>
<accession>A0A0C9YJ44</accession>
<dbReference type="CDD" id="cd19359">
    <property type="entry name" value="TenA_C_Bt3146-like"/>
    <property type="match status" value="1"/>
</dbReference>
<proteinExistence type="predicted"/>
<evidence type="ECO:0000259" key="2">
    <source>
        <dbReference type="Pfam" id="PF03070"/>
    </source>
</evidence>
<dbReference type="GO" id="GO:0006772">
    <property type="term" value="P:thiamine metabolic process"/>
    <property type="evidence" value="ECO:0007669"/>
    <property type="project" value="UniProtKB-ARBA"/>
</dbReference>
<feature type="domain" description="Thiaminase-2/PQQC" evidence="2">
    <location>
        <begin position="131"/>
        <end position="284"/>
    </location>
</feature>
<dbReference type="Proteomes" id="UP000054018">
    <property type="component" value="Unassembled WGS sequence"/>
</dbReference>
<dbReference type="Gene3D" id="2.80.10.50">
    <property type="match status" value="1"/>
</dbReference>
<feature type="compositionally biased region" description="Low complexity" evidence="1">
    <location>
        <begin position="40"/>
        <end position="53"/>
    </location>
</feature>
<dbReference type="SUPFAM" id="SSF48613">
    <property type="entry name" value="Heme oxygenase-like"/>
    <property type="match status" value="1"/>
</dbReference>
<dbReference type="HOGENOM" id="CLU_578870_0_0_1"/>
<evidence type="ECO:0000313" key="4">
    <source>
        <dbReference type="Proteomes" id="UP000054018"/>
    </source>
</evidence>
<dbReference type="AlphaFoldDB" id="A0A0C9YJ44"/>
<organism evidence="3 4">
    <name type="scientific">Pisolithus microcarpus 441</name>
    <dbReference type="NCBI Taxonomy" id="765257"/>
    <lineage>
        <taxon>Eukaryota</taxon>
        <taxon>Fungi</taxon>
        <taxon>Dikarya</taxon>
        <taxon>Basidiomycota</taxon>
        <taxon>Agaricomycotina</taxon>
        <taxon>Agaricomycetes</taxon>
        <taxon>Agaricomycetidae</taxon>
        <taxon>Boletales</taxon>
        <taxon>Sclerodermatineae</taxon>
        <taxon>Pisolithaceae</taxon>
        <taxon>Pisolithus</taxon>
    </lineage>
</organism>
<dbReference type="InterPro" id="IPR016084">
    <property type="entry name" value="Haem_Oase-like_multi-hlx"/>
</dbReference>
<feature type="compositionally biased region" description="Low complexity" evidence="1">
    <location>
        <begin position="77"/>
        <end position="92"/>
    </location>
</feature>
<name>A0A0C9YJ44_9AGAM</name>
<dbReference type="STRING" id="765257.A0A0C9YJ44"/>
<dbReference type="Pfam" id="PF03070">
    <property type="entry name" value="TENA_THI-4"/>
    <property type="match status" value="1"/>
</dbReference>
<dbReference type="EMBL" id="KN833849">
    <property type="protein sequence ID" value="KIK16716.1"/>
    <property type="molecule type" value="Genomic_DNA"/>
</dbReference>
<dbReference type="InterPro" id="IPR004305">
    <property type="entry name" value="Thiaminase-2/PQQC"/>
</dbReference>
<dbReference type="InterPro" id="IPR035992">
    <property type="entry name" value="Ricin_B-like_lectins"/>
</dbReference>
<keyword evidence="4" id="KW-1185">Reference proteome</keyword>
<gene>
    <name evidence="3" type="ORF">PISMIDRAFT_254103</name>
</gene>
<reference evidence="4" key="2">
    <citation type="submission" date="2015-01" db="EMBL/GenBank/DDBJ databases">
        <title>Evolutionary Origins and Diversification of the Mycorrhizal Mutualists.</title>
        <authorList>
            <consortium name="DOE Joint Genome Institute"/>
            <consortium name="Mycorrhizal Genomics Consortium"/>
            <person name="Kohler A."/>
            <person name="Kuo A."/>
            <person name="Nagy L.G."/>
            <person name="Floudas D."/>
            <person name="Copeland A."/>
            <person name="Barry K.W."/>
            <person name="Cichocki N."/>
            <person name="Veneault-Fourrey C."/>
            <person name="LaButti K."/>
            <person name="Lindquist E.A."/>
            <person name="Lipzen A."/>
            <person name="Lundell T."/>
            <person name="Morin E."/>
            <person name="Murat C."/>
            <person name="Riley R."/>
            <person name="Ohm R."/>
            <person name="Sun H."/>
            <person name="Tunlid A."/>
            <person name="Henrissat B."/>
            <person name="Grigoriev I.V."/>
            <person name="Hibbett D.S."/>
            <person name="Martin F."/>
        </authorList>
    </citation>
    <scope>NUCLEOTIDE SEQUENCE [LARGE SCALE GENOMIC DNA]</scope>
    <source>
        <strain evidence="4">441</strain>
    </source>
</reference>
<dbReference type="OrthoDB" id="2686225at2759"/>
<reference evidence="3 4" key="1">
    <citation type="submission" date="2014-04" db="EMBL/GenBank/DDBJ databases">
        <authorList>
            <consortium name="DOE Joint Genome Institute"/>
            <person name="Kuo A."/>
            <person name="Kohler A."/>
            <person name="Costa M.D."/>
            <person name="Nagy L.G."/>
            <person name="Floudas D."/>
            <person name="Copeland A."/>
            <person name="Barry K.W."/>
            <person name="Cichocki N."/>
            <person name="Veneault-Fourrey C."/>
            <person name="LaButti K."/>
            <person name="Lindquist E.A."/>
            <person name="Lipzen A."/>
            <person name="Lundell T."/>
            <person name="Morin E."/>
            <person name="Murat C."/>
            <person name="Sun H."/>
            <person name="Tunlid A."/>
            <person name="Henrissat B."/>
            <person name="Grigoriev I.V."/>
            <person name="Hibbett D.S."/>
            <person name="Martin F."/>
            <person name="Nordberg H.P."/>
            <person name="Cantor M.N."/>
            <person name="Hua S.X."/>
        </authorList>
    </citation>
    <scope>NUCLEOTIDE SEQUENCE [LARGE SCALE GENOMIC DNA]</scope>
    <source>
        <strain evidence="3 4">441</strain>
    </source>
</reference>
<evidence type="ECO:0000256" key="1">
    <source>
        <dbReference type="SAM" id="MobiDB-lite"/>
    </source>
</evidence>
<sequence>MSHPVDAGEELISLVTAALRAAEADAKTGKLIFRDEWRPTPRTRSSTSRMPPSAGAHQDLSWWSPILAQSGFQLQQDQSLASASTSTSGGARPDADGGAGRAGAQEEVMQVQTQQDAVDAVAELLKRNHDVFDEIINHSFPRKLGDGTASLDGFRYYMIQDMKYLETCAQLKMIAAGESHDFEEARAFDARHEKSLQYVDNLKTICITKLGIPASIIEATPRSDKLKTSERFYKVALHDRHEDAYFGYYVVLLPCVLSYWRIANRLMHATSTVKNVVYHTTWTEENDDDSSVVKYTKFINENIAAKGGVDQWNYIFNIACMLEARLFDTGLQHHTLFWIIPDGTYFIYNSSREGVVLAVQNIKGSLRSPLDGSHVVGVDKTGGDNEKWLVDATKDGYTFQNLGTRLYLGISSEERRILQAVSKPYYWWINPVPSQPKRGSPLYQIHDSVNLRYTLCADIKILNSLGSARLPV</sequence>